<comment type="subcellular location">
    <subcellularLocation>
        <location evidence="1">Secreted</location>
    </subcellularLocation>
</comment>
<evidence type="ECO:0000256" key="9">
    <source>
        <dbReference type="SAM" id="MobiDB-lite"/>
    </source>
</evidence>
<dbReference type="GO" id="GO:0008289">
    <property type="term" value="F:lipid binding"/>
    <property type="evidence" value="ECO:0007669"/>
    <property type="project" value="InterPro"/>
</dbReference>
<reference evidence="13" key="2">
    <citation type="submission" date="2025-04" db="UniProtKB">
        <authorList>
            <consortium name="RefSeq"/>
        </authorList>
    </citation>
    <scope>IDENTIFICATION</scope>
    <source>
        <tissue evidence="13">Muscle</tissue>
    </source>
</reference>
<keyword evidence="6" id="KW-0345">HDL</keyword>
<evidence type="ECO:0000313" key="10">
    <source>
        <dbReference type="EMBL" id="KAF6073911.1"/>
    </source>
</evidence>
<dbReference type="PANTHER" id="PTHR11027">
    <property type="entry name" value="APOLIPOPROTEIN A-II"/>
    <property type="match status" value="1"/>
</dbReference>
<dbReference type="GeneID" id="114489543"/>
<dbReference type="GO" id="GO:0034366">
    <property type="term" value="C:spherical high-density lipoprotein particle"/>
    <property type="evidence" value="ECO:0007669"/>
    <property type="project" value="TreeGrafter"/>
</dbReference>
<reference evidence="10 12" key="1">
    <citation type="journal article" date="2020" name="Nature">
        <title>Six reference-quality genomes reveal evolution of bat adaptations.</title>
        <authorList>
            <person name="Jebb D."/>
            <person name="Huang Z."/>
            <person name="Pippel M."/>
            <person name="Hughes G.M."/>
            <person name="Lavrichenko K."/>
            <person name="Devanna P."/>
            <person name="Winkler S."/>
            <person name="Jermiin L.S."/>
            <person name="Skirmuntt E.C."/>
            <person name="Katzourakis A."/>
            <person name="Burkitt-Gray L."/>
            <person name="Ray D.A."/>
            <person name="Sullivan K.A.M."/>
            <person name="Roscito J.G."/>
            <person name="Kirilenko B.M."/>
            <person name="Davalos L.M."/>
            <person name="Corthals A.P."/>
            <person name="Power M.L."/>
            <person name="Jones G."/>
            <person name="Ransome R.D."/>
            <person name="Dechmann D.K.N."/>
            <person name="Locatelli A.G."/>
            <person name="Puechmaille S.J."/>
            <person name="Fedrigo O."/>
            <person name="Jarvis E.D."/>
            <person name="Hiller M."/>
            <person name="Vernes S.C."/>
            <person name="Myers E.W."/>
            <person name="Teeling E.C."/>
        </authorList>
    </citation>
    <scope>NUCLEOTIDE SEQUENCE [LARGE SCALE GENOMIC DNA]</scope>
    <source>
        <strain evidence="10">Bat1K_MPI-CBG_1</strain>
    </source>
</reference>
<dbReference type="SUPFAM" id="SSF82936">
    <property type="entry name" value="Apolipoprotein A-II"/>
    <property type="match status" value="1"/>
</dbReference>
<dbReference type="Proteomes" id="UP000504628">
    <property type="component" value="Chromosome 14"/>
</dbReference>
<dbReference type="GO" id="GO:0120020">
    <property type="term" value="F:cholesterol transfer activity"/>
    <property type="evidence" value="ECO:0007669"/>
    <property type="project" value="TreeGrafter"/>
</dbReference>
<evidence type="ECO:0000313" key="11">
    <source>
        <dbReference type="Proteomes" id="UP000504628"/>
    </source>
</evidence>
<evidence type="ECO:0000256" key="8">
    <source>
        <dbReference type="ARBA" id="ARBA00030900"/>
    </source>
</evidence>
<dbReference type="Proteomes" id="UP000664940">
    <property type="component" value="Unassembled WGS sequence"/>
</dbReference>
<keyword evidence="4" id="KW-0813">Transport</keyword>
<dbReference type="Pfam" id="PF04711">
    <property type="entry name" value="ApoA-II"/>
    <property type="match status" value="1"/>
</dbReference>
<dbReference type="CTD" id="336"/>
<dbReference type="GO" id="GO:0042157">
    <property type="term" value="P:lipoprotein metabolic process"/>
    <property type="evidence" value="ECO:0007669"/>
    <property type="project" value="InterPro"/>
</dbReference>
<dbReference type="RefSeq" id="XP_028359320.1">
    <property type="nucleotide sequence ID" value="XM_028503519.2"/>
</dbReference>
<dbReference type="InterPro" id="IPR036172">
    <property type="entry name" value="ApoA-II_sf"/>
</dbReference>
<accession>A0A6J2L153</accession>
<evidence type="ECO:0000256" key="4">
    <source>
        <dbReference type="ARBA" id="ARBA00022448"/>
    </source>
</evidence>
<keyword evidence="7" id="KW-0445">Lipid transport</keyword>
<feature type="region of interest" description="Disordered" evidence="9">
    <location>
        <begin position="46"/>
        <end position="67"/>
    </location>
</feature>
<dbReference type="KEGG" id="pdic:114489543"/>
<dbReference type="GO" id="GO:0042632">
    <property type="term" value="P:cholesterol homeostasis"/>
    <property type="evidence" value="ECO:0007669"/>
    <property type="project" value="TreeGrafter"/>
</dbReference>
<name>A0A6J2L153_9CHIR</name>
<dbReference type="Gene3D" id="6.10.250.100">
    <property type="match status" value="1"/>
</dbReference>
<evidence type="ECO:0000256" key="1">
    <source>
        <dbReference type="ARBA" id="ARBA00004613"/>
    </source>
</evidence>
<keyword evidence="11" id="KW-1185">Reference proteome</keyword>
<organism evidence="11 13">
    <name type="scientific">Phyllostomus discolor</name>
    <name type="common">pale spear-nosed bat</name>
    <dbReference type="NCBI Taxonomy" id="89673"/>
    <lineage>
        <taxon>Eukaryota</taxon>
        <taxon>Metazoa</taxon>
        <taxon>Chordata</taxon>
        <taxon>Craniata</taxon>
        <taxon>Vertebrata</taxon>
        <taxon>Euteleostomi</taxon>
        <taxon>Mammalia</taxon>
        <taxon>Eutheria</taxon>
        <taxon>Laurasiatheria</taxon>
        <taxon>Chiroptera</taxon>
        <taxon>Yangochiroptera</taxon>
        <taxon>Phyllostomidae</taxon>
        <taxon>Phyllostominae</taxon>
        <taxon>Phyllostomus</taxon>
    </lineage>
</organism>
<evidence type="ECO:0000256" key="5">
    <source>
        <dbReference type="ARBA" id="ARBA00022525"/>
    </source>
</evidence>
<evidence type="ECO:0000313" key="12">
    <source>
        <dbReference type="Proteomes" id="UP000664940"/>
    </source>
</evidence>
<sequence>MHPHPLYLSPPPSSLPLVYSNLAPAPMPLHSPCHLTGGGEAGRYIGPASPAKPAPDTRTEALTRPPSHRSTMKLLALTALLLTVCSLEGALVRRQAEESSVPSLFSQYFQTMTEYGKELAGKVSGQQLQAQARGYLEETQKSLEPLVDKAQSDLMRLLDYFVTFAAQADAQPTAAAA</sequence>
<dbReference type="AlphaFoldDB" id="A0A6J2L153"/>
<dbReference type="OrthoDB" id="9450770at2759"/>
<evidence type="ECO:0000256" key="6">
    <source>
        <dbReference type="ARBA" id="ARBA00022850"/>
    </source>
</evidence>
<keyword evidence="10" id="KW-0449">Lipoprotein</keyword>
<keyword evidence="5" id="KW-0964">Secreted</keyword>
<dbReference type="GO" id="GO:0008035">
    <property type="term" value="F:high-density lipoprotein particle binding"/>
    <property type="evidence" value="ECO:0007669"/>
    <property type="project" value="TreeGrafter"/>
</dbReference>
<evidence type="ECO:0000256" key="3">
    <source>
        <dbReference type="ARBA" id="ARBA00022421"/>
    </source>
</evidence>
<dbReference type="InterPro" id="IPR006801">
    <property type="entry name" value="ApoA-II"/>
</dbReference>
<protein>
    <recommendedName>
        <fullName evidence="3">Apolipoprotein A-II</fullName>
    </recommendedName>
    <alternativeName>
        <fullName evidence="8">Apolipoprotein A2</fullName>
    </alternativeName>
</protein>
<evidence type="ECO:0000256" key="7">
    <source>
        <dbReference type="ARBA" id="ARBA00023055"/>
    </source>
</evidence>
<gene>
    <name evidence="13" type="primary">APOA2</name>
    <name evidence="10" type="ORF">HJG60_000822</name>
</gene>
<dbReference type="GO" id="GO:0030301">
    <property type="term" value="P:cholesterol transport"/>
    <property type="evidence" value="ECO:0007669"/>
    <property type="project" value="TreeGrafter"/>
</dbReference>
<dbReference type="PANTHER" id="PTHR11027:SF0">
    <property type="entry name" value="APOLIPOPROTEIN A-II"/>
    <property type="match status" value="1"/>
</dbReference>
<dbReference type="EMBL" id="JABVXQ010000015">
    <property type="protein sequence ID" value="KAF6073911.1"/>
    <property type="molecule type" value="Genomic_DNA"/>
</dbReference>
<comment type="similarity">
    <text evidence="2">Belongs to the apolipoprotein A2 family.</text>
</comment>
<evidence type="ECO:0000256" key="2">
    <source>
        <dbReference type="ARBA" id="ARBA00010232"/>
    </source>
</evidence>
<proteinExistence type="inferred from homology"/>
<evidence type="ECO:0000313" key="13">
    <source>
        <dbReference type="RefSeq" id="XP_028359320.1"/>
    </source>
</evidence>